<dbReference type="InterPro" id="IPR012337">
    <property type="entry name" value="RNaseH-like_sf"/>
</dbReference>
<dbReference type="GO" id="GO:0003887">
    <property type="term" value="F:DNA-directed DNA polymerase activity"/>
    <property type="evidence" value="ECO:0007669"/>
    <property type="project" value="UniProtKB-EC"/>
</dbReference>
<dbReference type="EMBL" id="FUXU01000050">
    <property type="protein sequence ID" value="SKA60491.1"/>
    <property type="molecule type" value="Genomic_DNA"/>
</dbReference>
<gene>
    <name evidence="8" type="ORF">SAMN02745132_03303</name>
</gene>
<comment type="subunit">
    <text evidence="5">DNA polymerase III contains a core (composed of alpha, epsilon and theta chains) that associates with a tau subunit. This core dimerizes to form the POLIII' complex. PolIII' associates with the gamma complex (composed of gamma, delta, delta', psi and chi chains) and with the beta chain to form the complete DNA polymerase III complex.</text>
</comment>
<dbReference type="GO" id="GO:0003677">
    <property type="term" value="F:DNA binding"/>
    <property type="evidence" value="ECO:0007669"/>
    <property type="project" value="InterPro"/>
</dbReference>
<dbReference type="InterPro" id="IPR013520">
    <property type="entry name" value="Ribonucl_H"/>
</dbReference>
<dbReference type="AlphaFoldDB" id="A0A1T4V7F5"/>
<dbReference type="GO" id="GO:0045004">
    <property type="term" value="P:DNA replication proofreading"/>
    <property type="evidence" value="ECO:0007669"/>
    <property type="project" value="TreeGrafter"/>
</dbReference>
<dbReference type="SUPFAM" id="SSF53098">
    <property type="entry name" value="Ribonuclease H-like"/>
    <property type="match status" value="1"/>
</dbReference>
<comment type="function">
    <text evidence="4">DNA polymerase III is a complex, multichain enzyme responsible for most of the replicative synthesis in bacteria. The epsilon subunit contain the editing function and is a proofreading 3'-5' exonuclease.</text>
</comment>
<dbReference type="FunFam" id="3.30.420.10:FF:000045">
    <property type="entry name" value="3'-5' exonuclease DinG"/>
    <property type="match status" value="1"/>
</dbReference>
<dbReference type="InterPro" id="IPR036397">
    <property type="entry name" value="RNaseH_sf"/>
</dbReference>
<evidence type="ECO:0000256" key="5">
    <source>
        <dbReference type="ARBA" id="ARBA00026073"/>
    </source>
</evidence>
<keyword evidence="3" id="KW-0269">Exonuclease</keyword>
<evidence type="ECO:0000256" key="4">
    <source>
        <dbReference type="ARBA" id="ARBA00025483"/>
    </source>
</evidence>
<dbReference type="EC" id="2.7.7.7" evidence="1"/>
<dbReference type="Gene3D" id="3.30.420.10">
    <property type="entry name" value="Ribonuclease H-like superfamily/Ribonuclease H"/>
    <property type="match status" value="1"/>
</dbReference>
<evidence type="ECO:0000256" key="3">
    <source>
        <dbReference type="ARBA" id="ARBA00022839"/>
    </source>
</evidence>
<organism evidence="8 9">
    <name type="scientific">Enterovibrio nigricans DSM 22720</name>
    <dbReference type="NCBI Taxonomy" id="1121868"/>
    <lineage>
        <taxon>Bacteria</taxon>
        <taxon>Pseudomonadati</taxon>
        <taxon>Pseudomonadota</taxon>
        <taxon>Gammaproteobacteria</taxon>
        <taxon>Vibrionales</taxon>
        <taxon>Vibrionaceae</taxon>
        <taxon>Enterovibrio</taxon>
    </lineage>
</organism>
<evidence type="ECO:0000259" key="7">
    <source>
        <dbReference type="SMART" id="SM00479"/>
    </source>
</evidence>
<proteinExistence type="predicted"/>
<evidence type="ECO:0000256" key="1">
    <source>
        <dbReference type="ARBA" id="ARBA00012417"/>
    </source>
</evidence>
<evidence type="ECO:0000313" key="8">
    <source>
        <dbReference type="EMBL" id="SKA60491.1"/>
    </source>
</evidence>
<keyword evidence="3" id="KW-0378">Hydrolase</keyword>
<reference evidence="9" key="1">
    <citation type="submission" date="2017-02" db="EMBL/GenBank/DDBJ databases">
        <authorList>
            <person name="Varghese N."/>
            <person name="Submissions S."/>
        </authorList>
    </citation>
    <scope>NUCLEOTIDE SEQUENCE [LARGE SCALE GENOMIC DNA]</scope>
    <source>
        <strain evidence="9">DSM 22720</strain>
    </source>
</reference>
<name>A0A1T4V7F5_9GAMM</name>
<dbReference type="GO" id="GO:0008408">
    <property type="term" value="F:3'-5' exonuclease activity"/>
    <property type="evidence" value="ECO:0007669"/>
    <property type="project" value="TreeGrafter"/>
</dbReference>
<sequence length="243" mass="27068">MLLSSENSVRAAENLLETHISRYTLPTFFILIFMVSSMPLTPANTVVVLDFETTGLSPNQGDRAIEIGAVKLVNGDVVDTFQQLMNPGFRVSSFIESYTGITNNMLRTAPSCEEVMSQFAEFMGSAHLVAHNASFDKRFLDAELERLNIRYSGQFACSMLIARRLIQDSPTHKLGDLVRYKQIDNDGVFHRALADAEMTAKLWLLMLDELAQKNIANPSFGLMQTISKTSKGAVPSLLLKTRR</sequence>
<protein>
    <recommendedName>
        <fullName evidence="1">DNA-directed DNA polymerase</fullName>
        <ecNumber evidence="1">2.7.7.7</ecNumber>
    </recommendedName>
</protein>
<dbReference type="GO" id="GO:0005829">
    <property type="term" value="C:cytosol"/>
    <property type="evidence" value="ECO:0007669"/>
    <property type="project" value="TreeGrafter"/>
</dbReference>
<dbReference type="InterPro" id="IPR006054">
    <property type="entry name" value="DnaQ"/>
</dbReference>
<evidence type="ECO:0000313" key="9">
    <source>
        <dbReference type="Proteomes" id="UP000190162"/>
    </source>
</evidence>
<dbReference type="PANTHER" id="PTHR30231">
    <property type="entry name" value="DNA POLYMERASE III SUBUNIT EPSILON"/>
    <property type="match status" value="1"/>
</dbReference>
<keyword evidence="2" id="KW-0540">Nuclease</keyword>
<dbReference type="CDD" id="cd06127">
    <property type="entry name" value="DEDDh"/>
    <property type="match status" value="1"/>
</dbReference>
<accession>A0A1T4V7F5</accession>
<dbReference type="NCBIfam" id="TIGR00573">
    <property type="entry name" value="dnaq"/>
    <property type="match status" value="1"/>
</dbReference>
<keyword evidence="9" id="KW-1185">Reference proteome</keyword>
<evidence type="ECO:0000256" key="2">
    <source>
        <dbReference type="ARBA" id="ARBA00022722"/>
    </source>
</evidence>
<feature type="domain" description="Exonuclease" evidence="7">
    <location>
        <begin position="45"/>
        <end position="212"/>
    </location>
</feature>
<evidence type="ECO:0000256" key="6">
    <source>
        <dbReference type="ARBA" id="ARBA00049244"/>
    </source>
</evidence>
<comment type="catalytic activity">
    <reaction evidence="6">
        <text>DNA(n) + a 2'-deoxyribonucleoside 5'-triphosphate = DNA(n+1) + diphosphate</text>
        <dbReference type="Rhea" id="RHEA:22508"/>
        <dbReference type="Rhea" id="RHEA-COMP:17339"/>
        <dbReference type="Rhea" id="RHEA-COMP:17340"/>
        <dbReference type="ChEBI" id="CHEBI:33019"/>
        <dbReference type="ChEBI" id="CHEBI:61560"/>
        <dbReference type="ChEBI" id="CHEBI:173112"/>
        <dbReference type="EC" id="2.7.7.7"/>
    </reaction>
</comment>
<dbReference type="SMART" id="SM00479">
    <property type="entry name" value="EXOIII"/>
    <property type="match status" value="1"/>
</dbReference>
<dbReference type="Pfam" id="PF00929">
    <property type="entry name" value="RNase_T"/>
    <property type="match status" value="1"/>
</dbReference>
<dbReference type="Proteomes" id="UP000190162">
    <property type="component" value="Unassembled WGS sequence"/>
</dbReference>
<dbReference type="PANTHER" id="PTHR30231:SF37">
    <property type="entry name" value="EXODEOXYRIBONUCLEASE 10"/>
    <property type="match status" value="1"/>
</dbReference>